<dbReference type="AlphaFoldDB" id="D2W1E7"/>
<feature type="compositionally biased region" description="Low complexity" evidence="1">
    <location>
        <begin position="1"/>
        <end position="10"/>
    </location>
</feature>
<gene>
    <name evidence="2" type="ORF">NAEGRDRAFT_53953</name>
</gene>
<sequence>MGNKQSSSKNSLKKGKSFKEKVQSSKENLKQLFQAETLDSNIMVTSYPMNTNGDFHIVNSGPIVVDLQHNKDSTAAINRNLNVIQKNTINDILLQNIKQNGNATNSRPNGTTPVTPHNEQLKRDLIANMFITPQLNIDLDQLSQNAPVKPKSQPQDDIDEIFFDPRSPTVKRNPITRESLQPFADLNKFMELTPLNLQLDKHSNKKESIVVLSNTRHNIIDILDCTDIQLDDDVMVNNSLFDEDDDLIKKVFVLPSPIQPYDPNNLHSNMKEYELEDLPPSPPRLSNLLPPQIMTRQEALNILADDGIQLVLDDDVFGLDAIDILNLDLDNSKPMTKLTQSTTPKLMINRQRDLPSTSNTLRTPKRKNSLNPTTMKGYVSPSPLQNALAQHNDNSNISCSTTTSSTPFMTPQTPTNDEDFNPVQLPPALSSTSTLKSSNTNNIKVSNKENVNQEPVNKQSNQAMKKPALSKGNLHKNVGIVKKSDHNDLRAKSIQRLDGALVNISNRAVR</sequence>
<feature type="region of interest" description="Disordered" evidence="1">
    <location>
        <begin position="354"/>
        <end position="374"/>
    </location>
</feature>
<evidence type="ECO:0000256" key="1">
    <source>
        <dbReference type="SAM" id="MobiDB-lite"/>
    </source>
</evidence>
<evidence type="ECO:0000313" key="3">
    <source>
        <dbReference type="Proteomes" id="UP000006671"/>
    </source>
</evidence>
<protein>
    <submittedName>
        <fullName evidence="2">Predicted protein</fullName>
    </submittedName>
</protein>
<dbReference type="Proteomes" id="UP000006671">
    <property type="component" value="Unassembled WGS sequence"/>
</dbReference>
<dbReference type="EMBL" id="GG738922">
    <property type="protein sequence ID" value="EFC37074.1"/>
    <property type="molecule type" value="Genomic_DNA"/>
</dbReference>
<organism evidence="3">
    <name type="scientific">Naegleria gruberi</name>
    <name type="common">Amoeba</name>
    <dbReference type="NCBI Taxonomy" id="5762"/>
    <lineage>
        <taxon>Eukaryota</taxon>
        <taxon>Discoba</taxon>
        <taxon>Heterolobosea</taxon>
        <taxon>Tetramitia</taxon>
        <taxon>Eutetramitia</taxon>
        <taxon>Vahlkampfiidae</taxon>
        <taxon>Naegleria</taxon>
    </lineage>
</organism>
<keyword evidence="3" id="KW-1185">Reference proteome</keyword>
<feature type="region of interest" description="Disordered" evidence="1">
    <location>
        <begin position="1"/>
        <end position="23"/>
    </location>
</feature>
<reference evidence="2 3" key="1">
    <citation type="journal article" date="2010" name="Cell">
        <title>The genome of Naegleria gruberi illuminates early eukaryotic versatility.</title>
        <authorList>
            <person name="Fritz-Laylin L.K."/>
            <person name="Prochnik S.E."/>
            <person name="Ginger M.L."/>
            <person name="Dacks J.B."/>
            <person name="Carpenter M.L."/>
            <person name="Field M.C."/>
            <person name="Kuo A."/>
            <person name="Paredez A."/>
            <person name="Chapman J."/>
            <person name="Pham J."/>
            <person name="Shu S."/>
            <person name="Neupane R."/>
            <person name="Cipriano M."/>
            <person name="Mancuso J."/>
            <person name="Tu H."/>
            <person name="Salamov A."/>
            <person name="Lindquist E."/>
            <person name="Shapiro H."/>
            <person name="Lucas S."/>
            <person name="Grigoriev I.V."/>
            <person name="Cande W.Z."/>
            <person name="Fulton C."/>
            <person name="Rokhsar D.S."/>
            <person name="Dawson S.C."/>
        </authorList>
    </citation>
    <scope>NUCLEOTIDE SEQUENCE [LARGE SCALE GENOMIC DNA]</scope>
    <source>
        <strain evidence="2 3">NEG-M</strain>
    </source>
</reference>
<dbReference type="VEuPathDB" id="AmoebaDB:NAEGRDRAFT_53953"/>
<accession>D2W1E7</accession>
<proteinExistence type="predicted"/>
<name>D2W1E7_NAEGR</name>
<dbReference type="GeneID" id="8857105"/>
<dbReference type="RefSeq" id="XP_002669818.1">
    <property type="nucleotide sequence ID" value="XM_002669772.1"/>
</dbReference>
<evidence type="ECO:0000313" key="2">
    <source>
        <dbReference type="EMBL" id="EFC37074.1"/>
    </source>
</evidence>
<dbReference type="InParanoid" id="D2W1E7"/>
<dbReference type="KEGG" id="ngr:NAEGRDRAFT_53953"/>